<dbReference type="InterPro" id="IPR005532">
    <property type="entry name" value="SUMF_dom"/>
</dbReference>
<organism evidence="3 4">
    <name type="scientific">Paenibacillus silagei</name>
    <dbReference type="NCBI Taxonomy" id="1670801"/>
    <lineage>
        <taxon>Bacteria</taxon>
        <taxon>Bacillati</taxon>
        <taxon>Bacillota</taxon>
        <taxon>Bacilli</taxon>
        <taxon>Bacillales</taxon>
        <taxon>Paenibacillaceae</taxon>
        <taxon>Paenibacillus</taxon>
    </lineage>
</organism>
<dbReference type="InterPro" id="IPR051043">
    <property type="entry name" value="Sulfatase_Mod_Factor_Kinase"/>
</dbReference>
<dbReference type="RefSeq" id="WP_209875281.1">
    <property type="nucleotide sequence ID" value="NZ_JAGGLV010000011.1"/>
</dbReference>
<dbReference type="InterPro" id="IPR042095">
    <property type="entry name" value="SUMF_sf"/>
</dbReference>
<protein>
    <submittedName>
        <fullName evidence="3">Formylglycine-generating enzyme required for sulfatase activity</fullName>
    </submittedName>
</protein>
<accession>A0ABS4NV83</accession>
<comment type="caution">
    <text evidence="3">The sequence shown here is derived from an EMBL/GenBank/DDBJ whole genome shotgun (WGS) entry which is preliminary data.</text>
</comment>
<evidence type="ECO:0000313" key="3">
    <source>
        <dbReference type="EMBL" id="MBP2113335.1"/>
    </source>
</evidence>
<proteinExistence type="predicted"/>
<evidence type="ECO:0000313" key="4">
    <source>
        <dbReference type="Proteomes" id="UP000773462"/>
    </source>
</evidence>
<dbReference type="PROSITE" id="PS51257">
    <property type="entry name" value="PROKAR_LIPOPROTEIN"/>
    <property type="match status" value="1"/>
</dbReference>
<feature type="domain" description="Sulfatase-modifying factor enzyme-like" evidence="2">
    <location>
        <begin position="31"/>
        <end position="281"/>
    </location>
</feature>
<dbReference type="Pfam" id="PF03781">
    <property type="entry name" value="FGE-sulfatase"/>
    <property type="match status" value="1"/>
</dbReference>
<dbReference type="EMBL" id="JAGGLV010000011">
    <property type="protein sequence ID" value="MBP2113335.1"/>
    <property type="molecule type" value="Genomic_DNA"/>
</dbReference>
<evidence type="ECO:0000259" key="2">
    <source>
        <dbReference type="Pfam" id="PF03781"/>
    </source>
</evidence>
<feature type="signal peptide" evidence="1">
    <location>
        <begin position="1"/>
        <end position="20"/>
    </location>
</feature>
<dbReference type="PANTHER" id="PTHR23150:SF19">
    <property type="entry name" value="FORMYLGLYCINE-GENERATING ENZYME"/>
    <property type="match status" value="1"/>
</dbReference>
<gene>
    <name evidence="3" type="ORF">J2Z70_003495</name>
</gene>
<dbReference type="Proteomes" id="UP000773462">
    <property type="component" value="Unassembled WGS sequence"/>
</dbReference>
<dbReference type="PANTHER" id="PTHR23150">
    <property type="entry name" value="SULFATASE MODIFYING FACTOR 1, 2"/>
    <property type="match status" value="1"/>
</dbReference>
<keyword evidence="1" id="KW-0732">Signal</keyword>
<name>A0ABS4NV83_9BACL</name>
<feature type="chain" id="PRO_5045842450" evidence="1">
    <location>
        <begin position="21"/>
        <end position="286"/>
    </location>
</feature>
<keyword evidence="4" id="KW-1185">Reference proteome</keyword>
<reference evidence="3 4" key="1">
    <citation type="submission" date="2021-03" db="EMBL/GenBank/DDBJ databases">
        <title>Genomic Encyclopedia of Type Strains, Phase IV (KMG-IV): sequencing the most valuable type-strain genomes for metagenomic binning, comparative biology and taxonomic classification.</title>
        <authorList>
            <person name="Goeker M."/>
        </authorList>
    </citation>
    <scope>NUCLEOTIDE SEQUENCE [LARGE SCALE GENOMIC DNA]</scope>
    <source>
        <strain evidence="3 4">DSM 101953</strain>
    </source>
</reference>
<dbReference type="InterPro" id="IPR016187">
    <property type="entry name" value="CTDL_fold"/>
</dbReference>
<dbReference type="Gene3D" id="3.90.1580.10">
    <property type="entry name" value="paralog of FGE (formylglycine-generating enzyme)"/>
    <property type="match status" value="1"/>
</dbReference>
<evidence type="ECO:0000256" key="1">
    <source>
        <dbReference type="SAM" id="SignalP"/>
    </source>
</evidence>
<dbReference type="SUPFAM" id="SSF56436">
    <property type="entry name" value="C-type lectin-like"/>
    <property type="match status" value="1"/>
</dbReference>
<sequence>MRKPLMILILCMAIAVIASACSQEKPAADERLVRVEGGTFKDTKSNYYGTEMTLPDFYIGKYEVTQQEWLEVMKNNPSQFQGDKLPVESVTWYDAVEYCNERSVKEGLAPYYKIDKNTVDPNNTSERDFMKWTVTANEGADGYRLPTEAEWEYAAGGGQKSTSNPYSGSDNPEEVAWYWRNSGDQFLTGDWNWPAIENNHSQPRNTGLKQPNELGLYDMSGNVREWCWNWYGEGDSNSKTGSVRLVKGGGWIGGVNNTEVSFRGKFEPSSRGNDQGFRVVRAVAGK</sequence>